<gene>
    <name evidence="9" type="ORF">K8V79_04975</name>
</gene>
<keyword evidence="5 8" id="KW-0812">Transmembrane</keyword>
<feature type="transmembrane region" description="Helical" evidence="8">
    <location>
        <begin position="96"/>
        <end position="118"/>
    </location>
</feature>
<dbReference type="PANTHER" id="PTHR36838:SF4">
    <property type="entry name" value="AUXIN EFFLUX CARRIER FAMILY PROTEIN"/>
    <property type="match status" value="1"/>
</dbReference>
<organism evidence="9 10">
    <name type="scientific">Acinetobacter lwoffii</name>
    <dbReference type="NCBI Taxonomy" id="28090"/>
    <lineage>
        <taxon>Bacteria</taxon>
        <taxon>Pseudomonadati</taxon>
        <taxon>Pseudomonadota</taxon>
        <taxon>Gammaproteobacteria</taxon>
        <taxon>Moraxellales</taxon>
        <taxon>Moraxellaceae</taxon>
        <taxon>Acinetobacter</taxon>
    </lineage>
</organism>
<evidence type="ECO:0000313" key="9">
    <source>
        <dbReference type="EMBL" id="HJF27585.1"/>
    </source>
</evidence>
<dbReference type="Gene3D" id="1.20.1530.20">
    <property type="match status" value="1"/>
</dbReference>
<dbReference type="PANTHER" id="PTHR36838">
    <property type="entry name" value="AUXIN EFFLUX CARRIER FAMILY PROTEIN"/>
    <property type="match status" value="1"/>
</dbReference>
<dbReference type="InterPro" id="IPR038770">
    <property type="entry name" value="Na+/solute_symporter_sf"/>
</dbReference>
<evidence type="ECO:0000256" key="7">
    <source>
        <dbReference type="ARBA" id="ARBA00023136"/>
    </source>
</evidence>
<evidence type="ECO:0000256" key="5">
    <source>
        <dbReference type="ARBA" id="ARBA00022692"/>
    </source>
</evidence>
<dbReference type="InterPro" id="IPR004776">
    <property type="entry name" value="Mem_transp_PIN-like"/>
</dbReference>
<comment type="similarity">
    <text evidence="2">Belongs to the auxin efflux carrier (TC 2.A.69) family.</text>
</comment>
<feature type="transmembrane region" description="Helical" evidence="8">
    <location>
        <begin position="66"/>
        <end position="84"/>
    </location>
</feature>
<comment type="subcellular location">
    <subcellularLocation>
        <location evidence="1">Cell membrane</location>
        <topology evidence="1">Multi-pass membrane protein</topology>
    </subcellularLocation>
</comment>
<feature type="transmembrane region" description="Helical" evidence="8">
    <location>
        <begin position="42"/>
        <end position="60"/>
    </location>
</feature>
<evidence type="ECO:0000256" key="3">
    <source>
        <dbReference type="ARBA" id="ARBA00022448"/>
    </source>
</evidence>
<evidence type="ECO:0000313" key="10">
    <source>
        <dbReference type="Proteomes" id="UP000787156"/>
    </source>
</evidence>
<dbReference type="GO" id="GO:0005886">
    <property type="term" value="C:plasma membrane"/>
    <property type="evidence" value="ECO:0007669"/>
    <property type="project" value="UniProtKB-SubCell"/>
</dbReference>
<evidence type="ECO:0000256" key="8">
    <source>
        <dbReference type="SAM" id="Phobius"/>
    </source>
</evidence>
<dbReference type="EMBL" id="DYWX01000049">
    <property type="protein sequence ID" value="HJF27585.1"/>
    <property type="molecule type" value="Genomic_DNA"/>
</dbReference>
<feature type="transmembrane region" description="Helical" evidence="8">
    <location>
        <begin position="218"/>
        <end position="239"/>
    </location>
</feature>
<dbReference type="Pfam" id="PF03547">
    <property type="entry name" value="Mem_trans"/>
    <property type="match status" value="1"/>
</dbReference>
<reference evidence="9" key="2">
    <citation type="submission" date="2021-09" db="EMBL/GenBank/DDBJ databases">
        <authorList>
            <person name="Gilroy R."/>
        </authorList>
    </citation>
    <scope>NUCLEOTIDE SEQUENCE</scope>
    <source>
        <strain evidence="9">CHK135-1449</strain>
    </source>
</reference>
<dbReference type="Proteomes" id="UP000787156">
    <property type="component" value="Unassembled WGS sequence"/>
</dbReference>
<name>A0A9D2URU3_ACILW</name>
<feature type="transmembrane region" description="Helical" evidence="8">
    <location>
        <begin position="165"/>
        <end position="183"/>
    </location>
</feature>
<accession>A0A9D2URU3</accession>
<keyword evidence="6 8" id="KW-1133">Transmembrane helix</keyword>
<sequence length="302" mass="33446">MLHIILTSLFPLIGLISFGYLLKRTQWLSEDFWRGAEKLNYYVLFPVMLFLNLAAAKIKIEVIQDVALVIFSLVTVVNIALYILRQIYQIGYARFGVYVQSLLRFNTYIGLAAVNALFQQQGMTIFAVVMVLCIPLVNVLSVLAFTRSHDMQISKILIDLLKNPLILGCIAGGLFNFSGWSLWPGLELFLKQLALCSLPLGLMCVGAALQFQGLQRDILPLSLSTFGRLLGMPLAAFFICQLFEIDSLTTQVLVLFFALPTASASYVLTRVYGGDSQLMASIISVQTVVAAGSLMLVLSWLI</sequence>
<evidence type="ECO:0000256" key="4">
    <source>
        <dbReference type="ARBA" id="ARBA00022475"/>
    </source>
</evidence>
<proteinExistence type="inferred from homology"/>
<reference evidence="9" key="1">
    <citation type="journal article" date="2021" name="PeerJ">
        <title>Extensive microbial diversity within the chicken gut microbiome revealed by metagenomics and culture.</title>
        <authorList>
            <person name="Gilroy R."/>
            <person name="Ravi A."/>
            <person name="Getino M."/>
            <person name="Pursley I."/>
            <person name="Horton D.L."/>
            <person name="Alikhan N.F."/>
            <person name="Baker D."/>
            <person name="Gharbi K."/>
            <person name="Hall N."/>
            <person name="Watson M."/>
            <person name="Adriaenssens E.M."/>
            <person name="Foster-Nyarko E."/>
            <person name="Jarju S."/>
            <person name="Secka A."/>
            <person name="Antonio M."/>
            <person name="Oren A."/>
            <person name="Chaudhuri R.R."/>
            <person name="La Ragione R."/>
            <person name="Hildebrand F."/>
            <person name="Pallen M.J."/>
        </authorList>
    </citation>
    <scope>NUCLEOTIDE SEQUENCE</scope>
    <source>
        <strain evidence="9">CHK135-1449</strain>
    </source>
</reference>
<keyword evidence="4" id="KW-1003">Cell membrane</keyword>
<feature type="transmembrane region" description="Helical" evidence="8">
    <location>
        <begin position="124"/>
        <end position="145"/>
    </location>
</feature>
<evidence type="ECO:0000256" key="2">
    <source>
        <dbReference type="ARBA" id="ARBA00010145"/>
    </source>
</evidence>
<dbReference type="AlphaFoldDB" id="A0A9D2URU3"/>
<feature type="transmembrane region" description="Helical" evidence="8">
    <location>
        <begin position="251"/>
        <end position="268"/>
    </location>
</feature>
<evidence type="ECO:0000256" key="1">
    <source>
        <dbReference type="ARBA" id="ARBA00004651"/>
    </source>
</evidence>
<dbReference type="GO" id="GO:0055085">
    <property type="term" value="P:transmembrane transport"/>
    <property type="evidence" value="ECO:0007669"/>
    <property type="project" value="InterPro"/>
</dbReference>
<comment type="caution">
    <text evidence="9">The sequence shown here is derived from an EMBL/GenBank/DDBJ whole genome shotgun (WGS) entry which is preliminary data.</text>
</comment>
<keyword evidence="3" id="KW-0813">Transport</keyword>
<protein>
    <submittedName>
        <fullName evidence="9">AEC family transporter</fullName>
    </submittedName>
</protein>
<feature type="transmembrane region" description="Helical" evidence="8">
    <location>
        <begin position="280"/>
        <end position="301"/>
    </location>
</feature>
<evidence type="ECO:0000256" key="6">
    <source>
        <dbReference type="ARBA" id="ARBA00022989"/>
    </source>
</evidence>
<keyword evidence="7 8" id="KW-0472">Membrane</keyword>
<feature type="transmembrane region" description="Helical" evidence="8">
    <location>
        <begin position="6"/>
        <end position="22"/>
    </location>
</feature>